<gene>
    <name evidence="2" type="ORF">VNO77_04326</name>
</gene>
<name>A0AAN9MWD9_CANGL</name>
<keyword evidence="3" id="KW-1185">Reference proteome</keyword>
<sequence>MYPLVTPLCILHCPFSIFLLSCSYGTLILDWIVFLFCSGLITEVSEIKGGSLKSRALALACKLVPVKGGSVKERA</sequence>
<reference evidence="2 3" key="1">
    <citation type="submission" date="2024-01" db="EMBL/GenBank/DDBJ databases">
        <title>The genomes of 5 underutilized Papilionoideae crops provide insights into root nodulation and disease resistanc.</title>
        <authorList>
            <person name="Jiang F."/>
        </authorList>
    </citation>
    <scope>NUCLEOTIDE SEQUENCE [LARGE SCALE GENOMIC DNA]</scope>
    <source>
        <strain evidence="2">LVBAO_FW01</strain>
        <tissue evidence="2">Leaves</tissue>
    </source>
</reference>
<evidence type="ECO:0000313" key="3">
    <source>
        <dbReference type="Proteomes" id="UP001367508"/>
    </source>
</evidence>
<proteinExistence type="predicted"/>
<dbReference type="Proteomes" id="UP001367508">
    <property type="component" value="Unassembled WGS sequence"/>
</dbReference>
<organism evidence="2 3">
    <name type="scientific">Canavalia gladiata</name>
    <name type="common">Sword bean</name>
    <name type="synonym">Dolichos gladiatus</name>
    <dbReference type="NCBI Taxonomy" id="3824"/>
    <lineage>
        <taxon>Eukaryota</taxon>
        <taxon>Viridiplantae</taxon>
        <taxon>Streptophyta</taxon>
        <taxon>Embryophyta</taxon>
        <taxon>Tracheophyta</taxon>
        <taxon>Spermatophyta</taxon>
        <taxon>Magnoliopsida</taxon>
        <taxon>eudicotyledons</taxon>
        <taxon>Gunneridae</taxon>
        <taxon>Pentapetalae</taxon>
        <taxon>rosids</taxon>
        <taxon>fabids</taxon>
        <taxon>Fabales</taxon>
        <taxon>Fabaceae</taxon>
        <taxon>Papilionoideae</taxon>
        <taxon>50 kb inversion clade</taxon>
        <taxon>NPAAA clade</taxon>
        <taxon>indigoferoid/millettioid clade</taxon>
        <taxon>Phaseoleae</taxon>
        <taxon>Canavalia</taxon>
    </lineage>
</organism>
<evidence type="ECO:0000313" key="2">
    <source>
        <dbReference type="EMBL" id="KAK7362219.1"/>
    </source>
</evidence>
<dbReference type="EMBL" id="JAYMYQ010000001">
    <property type="protein sequence ID" value="KAK7362219.1"/>
    <property type="molecule type" value="Genomic_DNA"/>
</dbReference>
<keyword evidence="1" id="KW-0812">Transmembrane</keyword>
<keyword evidence="1" id="KW-0472">Membrane</keyword>
<keyword evidence="1" id="KW-1133">Transmembrane helix</keyword>
<feature type="transmembrane region" description="Helical" evidence="1">
    <location>
        <begin position="15"/>
        <end position="41"/>
    </location>
</feature>
<dbReference type="AlphaFoldDB" id="A0AAN9MWD9"/>
<accession>A0AAN9MWD9</accession>
<evidence type="ECO:0000256" key="1">
    <source>
        <dbReference type="SAM" id="Phobius"/>
    </source>
</evidence>
<protein>
    <submittedName>
        <fullName evidence="2">Uncharacterized protein</fullName>
    </submittedName>
</protein>
<comment type="caution">
    <text evidence="2">The sequence shown here is derived from an EMBL/GenBank/DDBJ whole genome shotgun (WGS) entry which is preliminary data.</text>
</comment>